<dbReference type="GO" id="GO:0005634">
    <property type="term" value="C:nucleus"/>
    <property type="evidence" value="ECO:0007669"/>
    <property type="project" value="UniProtKB-SubCell"/>
</dbReference>
<dbReference type="InterPro" id="IPR050815">
    <property type="entry name" value="TF_fung"/>
</dbReference>
<dbReference type="PANTHER" id="PTHR47338:SF7">
    <property type="entry name" value="ZN(II)2CYS6 TRANSCRIPTION FACTOR (EUROFUNG)"/>
    <property type="match status" value="1"/>
</dbReference>
<dbReference type="InterPro" id="IPR007219">
    <property type="entry name" value="XnlR_reg_dom"/>
</dbReference>
<reference evidence="8" key="1">
    <citation type="journal article" date="2021" name="Nat. Commun.">
        <title>Genetic determinants of endophytism in the Arabidopsis root mycobiome.</title>
        <authorList>
            <person name="Mesny F."/>
            <person name="Miyauchi S."/>
            <person name="Thiergart T."/>
            <person name="Pickel B."/>
            <person name="Atanasova L."/>
            <person name="Karlsson M."/>
            <person name="Huettel B."/>
            <person name="Barry K.W."/>
            <person name="Haridas S."/>
            <person name="Chen C."/>
            <person name="Bauer D."/>
            <person name="Andreopoulos W."/>
            <person name="Pangilinan J."/>
            <person name="LaButti K."/>
            <person name="Riley R."/>
            <person name="Lipzen A."/>
            <person name="Clum A."/>
            <person name="Drula E."/>
            <person name="Henrissat B."/>
            <person name="Kohler A."/>
            <person name="Grigoriev I.V."/>
            <person name="Martin F.M."/>
            <person name="Hacquard S."/>
        </authorList>
    </citation>
    <scope>NUCLEOTIDE SEQUENCE</scope>
    <source>
        <strain evidence="8">MPI-CAGE-CH-0235</strain>
    </source>
</reference>
<dbReference type="PROSITE" id="PS50048">
    <property type="entry name" value="ZN2_CY6_FUNGAL_2"/>
    <property type="match status" value="1"/>
</dbReference>
<accession>A0A8K0SGL0</accession>
<dbReference type="SUPFAM" id="SSF57701">
    <property type="entry name" value="Zn2/Cys6 DNA-binding domain"/>
    <property type="match status" value="1"/>
</dbReference>
<dbReference type="InterPro" id="IPR001138">
    <property type="entry name" value="Zn2Cys6_DnaBD"/>
</dbReference>
<sequence length="807" mass="90258">MDTDDSSSQRAQRKRPTPGPRPSRSLEICFQCRNRKVRQPVSFRCPGSPRGGPSAHGRLPNPRCVQRQLTKAEYQVKCDGTPGGCENCRRLRFECSFSDKAGGEHAGLTEIERRRVRRACVTCRDRKSKCSGTLPSCMRCSRLRLQCRYPNQQNPGSEASPTASEGKPESGPANQDKGAANLSASGRGPSRSPAALSSSPRGSANSLGYRLPSVDQGLSLAKAVSRQHIDAYFEFIYPIPFYGFLHRASLLQRWSQGTLNPCLLLGMAGVTSRYLNLRNESRGEHGPEPDWIQEAETRLLSRLAEPRTSDVEAWMLITMNHFLSGKFQKMLVAMSLVTRLALILRLNIEEPRLPFLAQERRRRLMWSIYVTDTLYSSGRTEFTACPAEIIHLQLPCREESFLMDVPAASEPLKVQYDNPSPVNLGLAAYSLRVLDIRDRAQRLSLALTNHRRPLGQCLEEVEGLRLELQHFLDSLPAEYHWNDKNFFLHAYTPSRITLLMLHAWWHQSHCDLYRFAIPGFREGLPDSDIAQLSQEYALTCRSRCLSHAIAVSRLLDTVLQPGVELISDPSLAMCAFHSARVISRLGQPPTGNMARAELIERLLACANAIQEQAKIYPRSALLHGGIMELVHNAQRSGGAPAWTEEEATARAEQENNPNSKASLRDHEVDSRYSVSEEIRKLRFEDEDEDAESPAESRDDVPDTAQQAGPVYHNPQGEAMMDPNSRLAASQMANMASASSGNMEQLHATVFDSPECHIEAPVPLGSSQNYDMMAFSFDPRYQAGQPDIFMDSFWPIPGNADWMLPNQD</sequence>
<feature type="compositionally biased region" description="Basic and acidic residues" evidence="6">
    <location>
        <begin position="662"/>
        <end position="683"/>
    </location>
</feature>
<evidence type="ECO:0000256" key="3">
    <source>
        <dbReference type="ARBA" id="ARBA00023015"/>
    </source>
</evidence>
<keyword evidence="5" id="KW-0539">Nucleus</keyword>
<organism evidence="8 9">
    <name type="scientific">Stachybotrys elegans</name>
    <dbReference type="NCBI Taxonomy" id="80388"/>
    <lineage>
        <taxon>Eukaryota</taxon>
        <taxon>Fungi</taxon>
        <taxon>Dikarya</taxon>
        <taxon>Ascomycota</taxon>
        <taxon>Pezizomycotina</taxon>
        <taxon>Sordariomycetes</taxon>
        <taxon>Hypocreomycetidae</taxon>
        <taxon>Hypocreales</taxon>
        <taxon>Stachybotryaceae</taxon>
        <taxon>Stachybotrys</taxon>
    </lineage>
</organism>
<feature type="domain" description="Zn(2)-C6 fungal-type" evidence="7">
    <location>
        <begin position="119"/>
        <end position="149"/>
    </location>
</feature>
<dbReference type="GO" id="GO:0008270">
    <property type="term" value="F:zinc ion binding"/>
    <property type="evidence" value="ECO:0007669"/>
    <property type="project" value="InterPro"/>
</dbReference>
<dbReference type="PANTHER" id="PTHR47338">
    <property type="entry name" value="ZN(II)2CYS6 TRANSCRIPTION FACTOR (EUROFUNG)-RELATED"/>
    <property type="match status" value="1"/>
</dbReference>
<dbReference type="GO" id="GO:0000981">
    <property type="term" value="F:DNA-binding transcription factor activity, RNA polymerase II-specific"/>
    <property type="evidence" value="ECO:0007669"/>
    <property type="project" value="InterPro"/>
</dbReference>
<dbReference type="Gene3D" id="4.10.240.10">
    <property type="entry name" value="Zn(2)-C6 fungal-type DNA-binding domain"/>
    <property type="match status" value="1"/>
</dbReference>
<dbReference type="OrthoDB" id="2017365at2759"/>
<evidence type="ECO:0000313" key="8">
    <source>
        <dbReference type="EMBL" id="KAH7303486.1"/>
    </source>
</evidence>
<evidence type="ECO:0000256" key="6">
    <source>
        <dbReference type="SAM" id="MobiDB-lite"/>
    </source>
</evidence>
<dbReference type="AlphaFoldDB" id="A0A8K0SGL0"/>
<evidence type="ECO:0000313" key="9">
    <source>
        <dbReference type="Proteomes" id="UP000813444"/>
    </source>
</evidence>
<keyword evidence="2" id="KW-0479">Metal-binding</keyword>
<proteinExistence type="predicted"/>
<comment type="caution">
    <text evidence="8">The sequence shown here is derived from an EMBL/GenBank/DDBJ whole genome shotgun (WGS) entry which is preliminary data.</text>
</comment>
<evidence type="ECO:0000259" key="7">
    <source>
        <dbReference type="PROSITE" id="PS50048"/>
    </source>
</evidence>
<keyword evidence="9" id="KW-1185">Reference proteome</keyword>
<evidence type="ECO:0000256" key="5">
    <source>
        <dbReference type="ARBA" id="ARBA00023242"/>
    </source>
</evidence>
<evidence type="ECO:0000256" key="2">
    <source>
        <dbReference type="ARBA" id="ARBA00022723"/>
    </source>
</evidence>
<feature type="compositionally biased region" description="Low complexity" evidence="6">
    <location>
        <begin position="187"/>
        <end position="203"/>
    </location>
</feature>
<keyword evidence="3" id="KW-0805">Transcription regulation</keyword>
<dbReference type="CDD" id="cd12148">
    <property type="entry name" value="fungal_TF_MHR"/>
    <property type="match status" value="1"/>
</dbReference>
<dbReference type="Proteomes" id="UP000813444">
    <property type="component" value="Unassembled WGS sequence"/>
</dbReference>
<gene>
    <name evidence="8" type="ORF">B0I35DRAFT_485176</name>
</gene>
<dbReference type="InterPro" id="IPR036864">
    <property type="entry name" value="Zn2-C6_fun-type_DNA-bd_sf"/>
</dbReference>
<dbReference type="Pfam" id="PF04082">
    <property type="entry name" value="Fungal_trans"/>
    <property type="match status" value="1"/>
</dbReference>
<feature type="region of interest" description="Disordered" evidence="6">
    <location>
        <begin position="1"/>
        <end position="25"/>
    </location>
</feature>
<protein>
    <recommendedName>
        <fullName evidence="7">Zn(2)-C6 fungal-type domain-containing protein</fullName>
    </recommendedName>
</protein>
<dbReference type="CDD" id="cd00067">
    <property type="entry name" value="GAL4"/>
    <property type="match status" value="2"/>
</dbReference>
<evidence type="ECO:0000256" key="1">
    <source>
        <dbReference type="ARBA" id="ARBA00004123"/>
    </source>
</evidence>
<evidence type="ECO:0000256" key="4">
    <source>
        <dbReference type="ARBA" id="ARBA00023163"/>
    </source>
</evidence>
<dbReference type="GO" id="GO:0006351">
    <property type="term" value="P:DNA-templated transcription"/>
    <property type="evidence" value="ECO:0007669"/>
    <property type="project" value="InterPro"/>
</dbReference>
<keyword evidence="4" id="KW-0804">Transcription</keyword>
<dbReference type="EMBL" id="JAGPNK010000033">
    <property type="protein sequence ID" value="KAH7303486.1"/>
    <property type="molecule type" value="Genomic_DNA"/>
</dbReference>
<dbReference type="PROSITE" id="PS00463">
    <property type="entry name" value="ZN2_CY6_FUNGAL_1"/>
    <property type="match status" value="1"/>
</dbReference>
<name>A0A8K0SGL0_9HYPO</name>
<feature type="region of interest" description="Disordered" evidence="6">
    <location>
        <begin position="151"/>
        <end position="203"/>
    </location>
</feature>
<dbReference type="GO" id="GO:0003677">
    <property type="term" value="F:DNA binding"/>
    <property type="evidence" value="ECO:0007669"/>
    <property type="project" value="InterPro"/>
</dbReference>
<dbReference type="SMART" id="SM00066">
    <property type="entry name" value="GAL4"/>
    <property type="match status" value="2"/>
</dbReference>
<dbReference type="Pfam" id="PF00172">
    <property type="entry name" value="Zn_clus"/>
    <property type="match status" value="1"/>
</dbReference>
<comment type="subcellular location">
    <subcellularLocation>
        <location evidence="1">Nucleus</location>
    </subcellularLocation>
</comment>
<feature type="compositionally biased region" description="Polar residues" evidence="6">
    <location>
        <begin position="151"/>
        <end position="163"/>
    </location>
</feature>
<feature type="region of interest" description="Disordered" evidence="6">
    <location>
        <begin position="637"/>
        <end position="715"/>
    </location>
</feature>
<feature type="compositionally biased region" description="Polar residues" evidence="6">
    <location>
        <begin position="1"/>
        <end position="10"/>
    </location>
</feature>